<comment type="cofactor">
    <cofactor evidence="1">
        <name>Cu cation</name>
        <dbReference type="ChEBI" id="CHEBI:23378"/>
    </cofactor>
</comment>
<evidence type="ECO:0000256" key="5">
    <source>
        <dbReference type="ARBA" id="ARBA00023008"/>
    </source>
</evidence>
<evidence type="ECO:0008006" key="10">
    <source>
        <dbReference type="Google" id="ProtNLM"/>
    </source>
</evidence>
<reference evidence="8 9" key="1">
    <citation type="journal article" date="2023" name="Hortic Res">
        <title>Pangenome of water caltrop reveals structural variations and asymmetric subgenome divergence after allopolyploidization.</title>
        <authorList>
            <person name="Zhang X."/>
            <person name="Chen Y."/>
            <person name="Wang L."/>
            <person name="Yuan Y."/>
            <person name="Fang M."/>
            <person name="Shi L."/>
            <person name="Lu R."/>
            <person name="Comes H.P."/>
            <person name="Ma Y."/>
            <person name="Chen Y."/>
            <person name="Huang G."/>
            <person name="Zhou Y."/>
            <person name="Zheng Z."/>
            <person name="Qiu Y."/>
        </authorList>
    </citation>
    <scope>NUCLEOTIDE SEQUENCE [LARGE SCALE GENOMIC DNA]</scope>
    <source>
        <strain evidence="8">F231</strain>
    </source>
</reference>
<dbReference type="Proteomes" id="UP001346149">
    <property type="component" value="Unassembled WGS sequence"/>
</dbReference>
<comment type="caution">
    <text evidence="8">The sequence shown here is derived from an EMBL/GenBank/DDBJ whole genome shotgun (WGS) entry which is preliminary data.</text>
</comment>
<evidence type="ECO:0000313" key="9">
    <source>
        <dbReference type="Proteomes" id="UP001346149"/>
    </source>
</evidence>
<dbReference type="AlphaFoldDB" id="A0AAN7LET2"/>
<keyword evidence="4" id="KW-0560">Oxidoreductase</keyword>
<dbReference type="GO" id="GO:0016491">
    <property type="term" value="F:oxidoreductase activity"/>
    <property type="evidence" value="ECO:0007669"/>
    <property type="project" value="UniProtKB-KW"/>
</dbReference>
<protein>
    <recommendedName>
        <fullName evidence="10">Secreted protein</fullName>
    </recommendedName>
</protein>
<keyword evidence="2" id="KW-0479">Metal-binding</keyword>
<name>A0AAN7LET2_TRANT</name>
<dbReference type="GO" id="GO:0046872">
    <property type="term" value="F:metal ion binding"/>
    <property type="evidence" value="ECO:0007669"/>
    <property type="project" value="UniProtKB-KW"/>
</dbReference>
<evidence type="ECO:0000313" key="8">
    <source>
        <dbReference type="EMBL" id="KAK4779227.1"/>
    </source>
</evidence>
<keyword evidence="6" id="KW-0325">Glycoprotein</keyword>
<dbReference type="InterPro" id="IPR052152">
    <property type="entry name" value="LPR1/LPR2"/>
</dbReference>
<dbReference type="EMBL" id="JAXQNO010000017">
    <property type="protein sequence ID" value="KAK4779227.1"/>
    <property type="molecule type" value="Genomic_DNA"/>
</dbReference>
<proteinExistence type="predicted"/>
<feature type="signal peptide" evidence="7">
    <location>
        <begin position="1"/>
        <end position="21"/>
    </location>
</feature>
<evidence type="ECO:0000256" key="4">
    <source>
        <dbReference type="ARBA" id="ARBA00023002"/>
    </source>
</evidence>
<sequence>MMKMLCGLLIFIVIGGDITEALPKCLPVNAPALQQVAGTLPMFVDELPKMPRVYGYTSGRGHSFKPGKLTIGMFQTQWIVDAIVDFSTTSATECLLNNDAQYPYPAGPSPNLFNGRVMKFIILPGSPNPPDRSSVPVSLRTYTSVNNIKPSLTRHITLRTQFASTMLVAVSAVGLW</sequence>
<keyword evidence="3 7" id="KW-0732">Signal</keyword>
<evidence type="ECO:0000256" key="1">
    <source>
        <dbReference type="ARBA" id="ARBA00001935"/>
    </source>
</evidence>
<dbReference type="PANTHER" id="PTHR48461:SF1">
    <property type="entry name" value="MULTICOPPER OXIDASE LPR1-LIKE"/>
    <property type="match status" value="1"/>
</dbReference>
<accession>A0AAN7LET2</accession>
<feature type="chain" id="PRO_5042871976" description="Secreted protein" evidence="7">
    <location>
        <begin position="22"/>
        <end position="176"/>
    </location>
</feature>
<gene>
    <name evidence="8" type="ORF">SAY86_006755</name>
</gene>
<evidence type="ECO:0000256" key="2">
    <source>
        <dbReference type="ARBA" id="ARBA00022723"/>
    </source>
</evidence>
<evidence type="ECO:0000256" key="6">
    <source>
        <dbReference type="ARBA" id="ARBA00023180"/>
    </source>
</evidence>
<dbReference type="PANTHER" id="PTHR48461">
    <property type="entry name" value="MULTICOPPER OXIDASE LPR1-LIKE"/>
    <property type="match status" value="1"/>
</dbReference>
<evidence type="ECO:0000256" key="3">
    <source>
        <dbReference type="ARBA" id="ARBA00022729"/>
    </source>
</evidence>
<dbReference type="GO" id="GO:0016036">
    <property type="term" value="P:cellular response to phosphate starvation"/>
    <property type="evidence" value="ECO:0007669"/>
    <property type="project" value="InterPro"/>
</dbReference>
<evidence type="ECO:0000256" key="7">
    <source>
        <dbReference type="SAM" id="SignalP"/>
    </source>
</evidence>
<keyword evidence="5" id="KW-0186">Copper</keyword>
<organism evidence="8 9">
    <name type="scientific">Trapa natans</name>
    <name type="common">Water chestnut</name>
    <dbReference type="NCBI Taxonomy" id="22666"/>
    <lineage>
        <taxon>Eukaryota</taxon>
        <taxon>Viridiplantae</taxon>
        <taxon>Streptophyta</taxon>
        <taxon>Embryophyta</taxon>
        <taxon>Tracheophyta</taxon>
        <taxon>Spermatophyta</taxon>
        <taxon>Magnoliopsida</taxon>
        <taxon>eudicotyledons</taxon>
        <taxon>Gunneridae</taxon>
        <taxon>Pentapetalae</taxon>
        <taxon>rosids</taxon>
        <taxon>malvids</taxon>
        <taxon>Myrtales</taxon>
        <taxon>Lythraceae</taxon>
        <taxon>Trapa</taxon>
    </lineage>
</organism>
<keyword evidence="9" id="KW-1185">Reference proteome</keyword>